<evidence type="ECO:0000256" key="1">
    <source>
        <dbReference type="SAM" id="MobiDB-lite"/>
    </source>
</evidence>
<accession>A0ABP5U3A9</accession>
<reference evidence="4" key="1">
    <citation type="journal article" date="2019" name="Int. J. Syst. Evol. Microbiol.">
        <title>The Global Catalogue of Microorganisms (GCM) 10K type strain sequencing project: providing services to taxonomists for standard genome sequencing and annotation.</title>
        <authorList>
            <consortium name="The Broad Institute Genomics Platform"/>
            <consortium name="The Broad Institute Genome Sequencing Center for Infectious Disease"/>
            <person name="Wu L."/>
            <person name="Ma J."/>
        </authorList>
    </citation>
    <scope>NUCLEOTIDE SEQUENCE [LARGE SCALE GENOMIC DNA]</scope>
    <source>
        <strain evidence="4">JCM 16227</strain>
    </source>
</reference>
<gene>
    <name evidence="3" type="ORF">GCM10009855_04950</name>
</gene>
<proteinExistence type="predicted"/>
<dbReference type="RefSeq" id="WP_045538575.1">
    <property type="nucleotide sequence ID" value="NZ_BAAARB010000002.1"/>
</dbReference>
<feature type="compositionally biased region" description="Basic and acidic residues" evidence="1">
    <location>
        <begin position="380"/>
        <end position="393"/>
    </location>
</feature>
<keyword evidence="4" id="KW-1185">Reference proteome</keyword>
<feature type="region of interest" description="Disordered" evidence="1">
    <location>
        <begin position="110"/>
        <end position="129"/>
    </location>
</feature>
<keyword evidence="2" id="KW-0472">Membrane</keyword>
<evidence type="ECO:0000313" key="3">
    <source>
        <dbReference type="EMBL" id="GAA2368691.1"/>
    </source>
</evidence>
<dbReference type="InterPro" id="IPR021424">
    <property type="entry name" value="PorA"/>
</dbReference>
<dbReference type="PROSITE" id="PS51257">
    <property type="entry name" value="PROKAR_LIPOPROTEIN"/>
    <property type="match status" value="1"/>
</dbReference>
<feature type="transmembrane region" description="Helical" evidence="2">
    <location>
        <begin position="356"/>
        <end position="375"/>
    </location>
</feature>
<keyword evidence="2" id="KW-1133">Transmembrane helix</keyword>
<dbReference type="Pfam" id="PF11271">
    <property type="entry name" value="PorA"/>
    <property type="match status" value="1"/>
</dbReference>
<feature type="region of interest" description="Disordered" evidence="1">
    <location>
        <begin position="380"/>
        <end position="514"/>
    </location>
</feature>
<sequence>MKRAALALLAFLGVACIVAAIAIPTYLVPKLKVVPLDLDITSVATTVPSDGDAGNRFPATIFDRCSVSKSKAATLEAHLTQQRRSVIVDPSNKDQATLQSGQTVQIDRVRDTAGKESDPTMASSDGDRKCNDGLLTATVDRVSVNRKTSAPNGAVSELQLEAVPEGGNVEEASVKLEDRKGFQYKFGFDVGKREYYYYDTTTRQDAIAKYVGEKTIDGVKTYHFVADVPETDLSNLPNPQGDAPLGTILDMPAKWWGIKGKGVKPNDIITMHRYAKATRNVYVEPVTGTIVYGEEDQAQYFKSPDDSEDSPRAVRDFRMDALKGTFKWNDETVSHQAQRAQGYLDQLKWGGTITPIILGVLGALLLIAWAVLVWLGRRRGDGPDDADQTRGDEPTPDDGGAGEAASRQAQTTVIPTPQGGPYEEYSAGETTTVLPQTPQEPSTQAIGAHGAISSPMDEAQTQSFGAPADGFAPIPGSEGGQSGSPYPFADPTRPMPDVERYRTPDQDQPGRHER</sequence>
<name>A0ABP5U3A9_9ACTN</name>
<evidence type="ECO:0000313" key="4">
    <source>
        <dbReference type="Proteomes" id="UP001501170"/>
    </source>
</evidence>
<evidence type="ECO:0008006" key="5">
    <source>
        <dbReference type="Google" id="ProtNLM"/>
    </source>
</evidence>
<keyword evidence="2" id="KW-0812">Transmembrane</keyword>
<evidence type="ECO:0000256" key="2">
    <source>
        <dbReference type="SAM" id="Phobius"/>
    </source>
</evidence>
<feature type="compositionally biased region" description="Polar residues" evidence="1">
    <location>
        <begin position="428"/>
        <end position="445"/>
    </location>
</feature>
<organism evidence="3 4">
    <name type="scientific">Gordonia cholesterolivorans</name>
    <dbReference type="NCBI Taxonomy" id="559625"/>
    <lineage>
        <taxon>Bacteria</taxon>
        <taxon>Bacillati</taxon>
        <taxon>Actinomycetota</taxon>
        <taxon>Actinomycetes</taxon>
        <taxon>Mycobacteriales</taxon>
        <taxon>Gordoniaceae</taxon>
        <taxon>Gordonia</taxon>
    </lineage>
</organism>
<protein>
    <recommendedName>
        <fullName evidence="5">DUF3068 domain-containing protein</fullName>
    </recommendedName>
</protein>
<dbReference type="Proteomes" id="UP001501170">
    <property type="component" value="Unassembled WGS sequence"/>
</dbReference>
<comment type="caution">
    <text evidence="3">The sequence shown here is derived from an EMBL/GenBank/DDBJ whole genome shotgun (WGS) entry which is preliminary data.</text>
</comment>
<dbReference type="EMBL" id="BAAARB010000002">
    <property type="protein sequence ID" value="GAA2368691.1"/>
    <property type="molecule type" value="Genomic_DNA"/>
</dbReference>
<feature type="compositionally biased region" description="Basic and acidic residues" evidence="1">
    <location>
        <begin position="496"/>
        <end position="514"/>
    </location>
</feature>